<name>A0ACB8HAB2_PSICU</name>
<keyword evidence="1" id="KW-0645">Protease</keyword>
<accession>A0ACB8HAB2</accession>
<evidence type="ECO:0000313" key="2">
    <source>
        <dbReference type="Proteomes" id="UP000664032"/>
    </source>
</evidence>
<keyword evidence="2" id="KW-1185">Reference proteome</keyword>
<comment type="caution">
    <text evidence="1">The sequence shown here is derived from an EMBL/GenBank/DDBJ whole genome shotgun (WGS) entry which is preliminary data.</text>
</comment>
<dbReference type="Proteomes" id="UP000664032">
    <property type="component" value="Unassembled WGS sequence"/>
</dbReference>
<keyword evidence="1" id="KW-0378">Hydrolase</keyword>
<evidence type="ECO:0000313" key="1">
    <source>
        <dbReference type="EMBL" id="KAH9484945.1"/>
    </source>
</evidence>
<organism evidence="1 2">
    <name type="scientific">Psilocybe cubensis</name>
    <name type="common">Psychedelic mushroom</name>
    <name type="synonym">Stropharia cubensis</name>
    <dbReference type="NCBI Taxonomy" id="181762"/>
    <lineage>
        <taxon>Eukaryota</taxon>
        <taxon>Fungi</taxon>
        <taxon>Dikarya</taxon>
        <taxon>Basidiomycota</taxon>
        <taxon>Agaricomycotina</taxon>
        <taxon>Agaricomycetes</taxon>
        <taxon>Agaricomycetidae</taxon>
        <taxon>Agaricales</taxon>
        <taxon>Agaricineae</taxon>
        <taxon>Strophariaceae</taxon>
        <taxon>Psilocybe</taxon>
    </lineage>
</organism>
<dbReference type="EMBL" id="JAFIQS020000002">
    <property type="protein sequence ID" value="KAH9484945.1"/>
    <property type="molecule type" value="Genomic_DNA"/>
</dbReference>
<gene>
    <name evidence="1" type="ORF">JR316_0001849</name>
</gene>
<proteinExistence type="predicted"/>
<protein>
    <submittedName>
        <fullName evidence="1">Aspartic protease</fullName>
    </submittedName>
</protein>
<reference evidence="1" key="1">
    <citation type="submission" date="2021-10" db="EMBL/GenBank/DDBJ databases">
        <title>Psilocybe cubensis genome.</title>
        <authorList>
            <person name="Mckernan K.J."/>
            <person name="Crawford S."/>
            <person name="Trippe A."/>
            <person name="Kane L.T."/>
            <person name="Mclaughlin S."/>
        </authorList>
    </citation>
    <scope>NUCLEOTIDE SEQUENCE</scope>
    <source>
        <strain evidence="1">MGC-MH-2018</strain>
    </source>
</reference>
<sequence length="249" mass="26120">MSFWLQRDESQSQPQSDETQGGVLTLGGRNSSLFVGDIDFNDIPVNTPTYWLQAVSAVTVNGQSIAITEATSLAAIDTGTTLLAGPPADVAAIWAAVPGSSPAGDKAPGFYFFPCTTDVSVSFSFGGQSWPIAVQDMIHGTVDPAGTLCVGSIYDLSQGTNQLPPPGSPNWIVGDTFLKNVYTIFRMTPPSVGFAQLSALAGGSDTVSSTDSKTTHSNSDVTTIHAVTKSLMLLLLVQMCWSIFGLSVF</sequence>